<dbReference type="PANTHER" id="PTHR37844:SF2">
    <property type="entry name" value="SER_THR PROTEIN PHOSPHATASE SUPERFAMILY (AFU_ORTHOLOGUE AFUA_1G14840)"/>
    <property type="match status" value="1"/>
</dbReference>
<dbReference type="Proteomes" id="UP001302602">
    <property type="component" value="Unassembled WGS sequence"/>
</dbReference>
<gene>
    <name evidence="1" type="ORF">N657DRAFT_658976</name>
</gene>
<protein>
    <recommendedName>
        <fullName evidence="3">Calcineurin-like phosphoesterase domain-containing protein</fullName>
    </recommendedName>
</protein>
<name>A0AAN6TSQ5_9PEZI</name>
<evidence type="ECO:0008006" key="3">
    <source>
        <dbReference type="Google" id="ProtNLM"/>
    </source>
</evidence>
<dbReference type="InterPro" id="IPR029052">
    <property type="entry name" value="Metallo-depent_PP-like"/>
</dbReference>
<dbReference type="EMBL" id="MU853247">
    <property type="protein sequence ID" value="KAK4119591.1"/>
    <property type="molecule type" value="Genomic_DNA"/>
</dbReference>
<reference evidence="1" key="1">
    <citation type="journal article" date="2023" name="Mol. Phylogenet. Evol.">
        <title>Genome-scale phylogeny and comparative genomics of the fungal order Sordariales.</title>
        <authorList>
            <person name="Hensen N."/>
            <person name="Bonometti L."/>
            <person name="Westerberg I."/>
            <person name="Brannstrom I.O."/>
            <person name="Guillou S."/>
            <person name="Cros-Aarteil S."/>
            <person name="Calhoun S."/>
            <person name="Haridas S."/>
            <person name="Kuo A."/>
            <person name="Mondo S."/>
            <person name="Pangilinan J."/>
            <person name="Riley R."/>
            <person name="LaButti K."/>
            <person name="Andreopoulos B."/>
            <person name="Lipzen A."/>
            <person name="Chen C."/>
            <person name="Yan M."/>
            <person name="Daum C."/>
            <person name="Ng V."/>
            <person name="Clum A."/>
            <person name="Steindorff A."/>
            <person name="Ohm R.A."/>
            <person name="Martin F."/>
            <person name="Silar P."/>
            <person name="Natvig D.O."/>
            <person name="Lalanne C."/>
            <person name="Gautier V."/>
            <person name="Ament-Velasquez S.L."/>
            <person name="Kruys A."/>
            <person name="Hutchinson M.I."/>
            <person name="Powell A.J."/>
            <person name="Barry K."/>
            <person name="Miller A.N."/>
            <person name="Grigoriev I.V."/>
            <person name="Debuchy R."/>
            <person name="Gladieux P."/>
            <person name="Hiltunen Thoren M."/>
            <person name="Johannesson H."/>
        </authorList>
    </citation>
    <scope>NUCLEOTIDE SEQUENCE</scope>
    <source>
        <strain evidence="1">CBS 731.68</strain>
    </source>
</reference>
<reference evidence="1" key="2">
    <citation type="submission" date="2023-05" db="EMBL/GenBank/DDBJ databases">
        <authorList>
            <consortium name="Lawrence Berkeley National Laboratory"/>
            <person name="Steindorff A."/>
            <person name="Hensen N."/>
            <person name="Bonometti L."/>
            <person name="Westerberg I."/>
            <person name="Brannstrom I.O."/>
            <person name="Guillou S."/>
            <person name="Cros-Aarteil S."/>
            <person name="Calhoun S."/>
            <person name="Haridas S."/>
            <person name="Kuo A."/>
            <person name="Mondo S."/>
            <person name="Pangilinan J."/>
            <person name="Riley R."/>
            <person name="Labutti K."/>
            <person name="Andreopoulos B."/>
            <person name="Lipzen A."/>
            <person name="Chen C."/>
            <person name="Yanf M."/>
            <person name="Daum C."/>
            <person name="Ng V."/>
            <person name="Clum A."/>
            <person name="Ohm R."/>
            <person name="Martin F."/>
            <person name="Silar P."/>
            <person name="Natvig D."/>
            <person name="Lalanne C."/>
            <person name="Gautier V."/>
            <person name="Ament-Velasquez S.L."/>
            <person name="Kruys A."/>
            <person name="Hutchinson M.I."/>
            <person name="Powell A.J."/>
            <person name="Barry K."/>
            <person name="Miller A.N."/>
            <person name="Grigoriev I.V."/>
            <person name="Debuchy R."/>
            <person name="Gladieux P."/>
            <person name="Thoren M.H."/>
            <person name="Johannesson H."/>
        </authorList>
    </citation>
    <scope>NUCLEOTIDE SEQUENCE</scope>
    <source>
        <strain evidence="1">CBS 731.68</strain>
    </source>
</reference>
<comment type="caution">
    <text evidence="1">The sequence shown here is derived from an EMBL/GenBank/DDBJ whole genome shotgun (WGS) entry which is preliminary data.</text>
</comment>
<keyword evidence="2" id="KW-1185">Reference proteome</keyword>
<dbReference type="SUPFAM" id="SSF56300">
    <property type="entry name" value="Metallo-dependent phosphatases"/>
    <property type="match status" value="1"/>
</dbReference>
<dbReference type="GeneID" id="87831711"/>
<evidence type="ECO:0000313" key="2">
    <source>
        <dbReference type="Proteomes" id="UP001302602"/>
    </source>
</evidence>
<accession>A0AAN6TSQ5</accession>
<proteinExistence type="predicted"/>
<dbReference type="PANTHER" id="PTHR37844">
    <property type="entry name" value="SER/THR PROTEIN PHOSPHATASE SUPERFAMILY (AFU_ORTHOLOGUE AFUA_1G14840)"/>
    <property type="match status" value="1"/>
</dbReference>
<organism evidence="1 2">
    <name type="scientific">Parathielavia appendiculata</name>
    <dbReference type="NCBI Taxonomy" id="2587402"/>
    <lineage>
        <taxon>Eukaryota</taxon>
        <taxon>Fungi</taxon>
        <taxon>Dikarya</taxon>
        <taxon>Ascomycota</taxon>
        <taxon>Pezizomycotina</taxon>
        <taxon>Sordariomycetes</taxon>
        <taxon>Sordariomycetidae</taxon>
        <taxon>Sordariales</taxon>
        <taxon>Chaetomiaceae</taxon>
        <taxon>Parathielavia</taxon>
    </lineage>
</organism>
<evidence type="ECO:0000313" key="1">
    <source>
        <dbReference type="EMBL" id="KAK4119591.1"/>
    </source>
</evidence>
<dbReference type="RefSeq" id="XP_062643364.1">
    <property type="nucleotide sequence ID" value="XM_062794942.1"/>
</dbReference>
<sequence>MSKTRHNNTASRGLQPYETDVKFSTSPTTFQIVSDLPLETHPSCDYQFKQTAPDLALLGDVAHVADDALFDFREGQIRLYWNVFFLLGNHEPVWAVGRRQTKSLRVRPQDGPAPGPNLHRPLHSVTVLSCTPFSRVTQDPAAAVPKWTVADHVDAHKFDVEWLNAQTDCLFTHHSPTLDSRAVDERHRDSSVASGFATDLSDQECWSNPSGVMRAFGHTHFSCDFVDELGKRVVANHRGYAMGLKADF</sequence>
<dbReference type="AlphaFoldDB" id="A0AAN6TSQ5"/>